<evidence type="ECO:0000313" key="5">
    <source>
        <dbReference type="Proteomes" id="UP000078397"/>
    </source>
</evidence>
<dbReference type="AlphaFoldDB" id="A0A179FEG1"/>
<evidence type="ECO:0000256" key="2">
    <source>
        <dbReference type="SAM" id="MobiDB-lite"/>
    </source>
</evidence>
<keyword evidence="5" id="KW-1185">Reference proteome</keyword>
<organism evidence="4 5">
    <name type="scientific">Pochonia chlamydosporia 170</name>
    <dbReference type="NCBI Taxonomy" id="1380566"/>
    <lineage>
        <taxon>Eukaryota</taxon>
        <taxon>Fungi</taxon>
        <taxon>Dikarya</taxon>
        <taxon>Ascomycota</taxon>
        <taxon>Pezizomycotina</taxon>
        <taxon>Sordariomycetes</taxon>
        <taxon>Hypocreomycetidae</taxon>
        <taxon>Hypocreales</taxon>
        <taxon>Clavicipitaceae</taxon>
        <taxon>Pochonia</taxon>
    </lineage>
</organism>
<dbReference type="EMBL" id="LSBJ02000006">
    <property type="protein sequence ID" value="OAQ63449.1"/>
    <property type="molecule type" value="Genomic_DNA"/>
</dbReference>
<dbReference type="PANTHER" id="PTHR10655">
    <property type="entry name" value="LYSOPHOSPHOLIPASE-RELATED"/>
    <property type="match status" value="1"/>
</dbReference>
<dbReference type="SUPFAM" id="SSF53474">
    <property type="entry name" value="alpha/beta-Hydrolases"/>
    <property type="match status" value="1"/>
</dbReference>
<dbReference type="GO" id="GO:0008474">
    <property type="term" value="F:palmitoyl-(protein) hydrolase activity"/>
    <property type="evidence" value="ECO:0007669"/>
    <property type="project" value="TreeGrafter"/>
</dbReference>
<dbReference type="GO" id="GO:0005737">
    <property type="term" value="C:cytoplasm"/>
    <property type="evidence" value="ECO:0007669"/>
    <property type="project" value="TreeGrafter"/>
</dbReference>
<dbReference type="OrthoDB" id="437457at2759"/>
<dbReference type="Pfam" id="PF02230">
    <property type="entry name" value="Abhydrolase_2"/>
    <property type="match status" value="1"/>
</dbReference>
<dbReference type="InterPro" id="IPR050565">
    <property type="entry name" value="LYPA1-2/EST-like"/>
</dbReference>
<dbReference type="InterPro" id="IPR003140">
    <property type="entry name" value="PLipase/COase/thioEstase"/>
</dbReference>
<reference evidence="4 5" key="1">
    <citation type="journal article" date="2016" name="PLoS Pathog.">
        <title>Biosynthesis of antibiotic leucinostatins in bio-control fungus Purpureocillium lilacinum and their inhibition on phytophthora revealed by genome mining.</title>
        <authorList>
            <person name="Wang G."/>
            <person name="Liu Z."/>
            <person name="Lin R."/>
            <person name="Li E."/>
            <person name="Mao Z."/>
            <person name="Ling J."/>
            <person name="Yang Y."/>
            <person name="Yin W.B."/>
            <person name="Xie B."/>
        </authorList>
    </citation>
    <scope>NUCLEOTIDE SEQUENCE [LARGE SCALE GENOMIC DNA]</scope>
    <source>
        <strain evidence="4">170</strain>
    </source>
</reference>
<evidence type="ECO:0000313" key="4">
    <source>
        <dbReference type="EMBL" id="OAQ63449.1"/>
    </source>
</evidence>
<evidence type="ECO:0000256" key="1">
    <source>
        <dbReference type="ARBA" id="ARBA00006499"/>
    </source>
</evidence>
<dbReference type="STRING" id="1380566.A0A179FEG1"/>
<feature type="domain" description="Phospholipase/carboxylesterase/thioesterase" evidence="3">
    <location>
        <begin position="27"/>
        <end position="168"/>
    </location>
</feature>
<dbReference type="InterPro" id="IPR029058">
    <property type="entry name" value="AB_hydrolase_fold"/>
</dbReference>
<gene>
    <name evidence="4" type="ORF">VFPPC_16477</name>
</gene>
<comment type="caution">
    <text evidence="4">The sequence shown here is derived from an EMBL/GenBank/DDBJ whole genome shotgun (WGS) entry which is preliminary data.</text>
</comment>
<accession>A0A179FEG1</accession>
<dbReference type="RefSeq" id="XP_018141029.1">
    <property type="nucleotide sequence ID" value="XM_018294230.1"/>
</dbReference>
<comment type="similarity">
    <text evidence="1">Belongs to the AB hydrolase superfamily. AB hydrolase 2 family.</text>
</comment>
<dbReference type="GeneID" id="28858224"/>
<dbReference type="Proteomes" id="UP000078397">
    <property type="component" value="Unassembled WGS sequence"/>
</dbReference>
<evidence type="ECO:0000259" key="3">
    <source>
        <dbReference type="Pfam" id="PF02230"/>
    </source>
</evidence>
<dbReference type="Gene3D" id="3.40.50.1820">
    <property type="entry name" value="alpha/beta hydrolase"/>
    <property type="match status" value="1"/>
</dbReference>
<dbReference type="PANTHER" id="PTHR10655:SF67">
    <property type="entry name" value="PHOSPHOLIPASE_CARBOXYLESTERASE SUPERFAMILY (AFU_ORTHOLOGUE AFUA_5G09340)"/>
    <property type="match status" value="1"/>
</dbReference>
<dbReference type="GO" id="GO:0052689">
    <property type="term" value="F:carboxylic ester hydrolase activity"/>
    <property type="evidence" value="ECO:0007669"/>
    <property type="project" value="TreeGrafter"/>
</dbReference>
<proteinExistence type="inferred from homology"/>
<sequence>MPPRIPTQADFTPLQSTLPLTTHFPSPPESTTAILILLHGLGDSEIPFASFARNLNLPGVLAISVRGTSPLPPSLIDDSATGPHSHWGDDLTLDSNTGELDPDPGFRRASERLMNELIRGVIIDKCGWEMSDVLVFGFGQGGSLALGMGMQHTLKGVVTIGGGVPRSMAGGKSDTFVLACQVDGMEEDLRRWFTNVQIVKWAGGVRMPRDREEVFPLMKFFADRLRSF</sequence>
<dbReference type="KEGG" id="pchm:VFPPC_16477"/>
<feature type="region of interest" description="Disordered" evidence="2">
    <location>
        <begin position="78"/>
        <end position="99"/>
    </location>
</feature>
<protein>
    <submittedName>
        <fullName evidence="4">Phospholipase/carboxylesterase superfamily protein</fullName>
    </submittedName>
</protein>
<name>A0A179FEG1_METCM</name>